<evidence type="ECO:0000313" key="3">
    <source>
        <dbReference type="EMBL" id="ABG05959.1"/>
    </source>
</evidence>
<evidence type="ECO:0000313" key="4">
    <source>
        <dbReference type="Proteomes" id="UP000006637"/>
    </source>
</evidence>
<dbReference type="RefSeq" id="WP_011565957.1">
    <property type="nucleotide sequence ID" value="NC_008148.1"/>
</dbReference>
<keyword evidence="4" id="KW-1185">Reference proteome</keyword>
<dbReference type="SUPFAM" id="SSF53098">
    <property type="entry name" value="Ribonuclease H-like"/>
    <property type="match status" value="1"/>
</dbReference>
<dbReference type="Proteomes" id="UP000006637">
    <property type="component" value="Chromosome"/>
</dbReference>
<organism evidence="3 4">
    <name type="scientific">Rubrobacter xylanophilus (strain DSM 9941 / JCM 11954 / NBRC 16129 / PRD-1)</name>
    <dbReference type="NCBI Taxonomy" id="266117"/>
    <lineage>
        <taxon>Bacteria</taxon>
        <taxon>Bacillati</taxon>
        <taxon>Actinomycetota</taxon>
        <taxon>Rubrobacteria</taxon>
        <taxon>Rubrobacterales</taxon>
        <taxon>Rubrobacteraceae</taxon>
        <taxon>Rubrobacter</taxon>
    </lineage>
</organism>
<protein>
    <submittedName>
        <fullName evidence="3">Transposase, IS4 family</fullName>
    </submittedName>
</protein>
<dbReference type="OrthoDB" id="6140187at2"/>
<dbReference type="EMBL" id="CP000386">
    <property type="protein sequence ID" value="ABG05959.1"/>
    <property type="molecule type" value="Genomic_DNA"/>
</dbReference>
<name>Q1ARL9_RUBXD</name>
<dbReference type="HOGENOM" id="CLU_728910_0_0_11"/>
<dbReference type="eggNOG" id="COG3385">
    <property type="taxonomic scope" value="Bacteria"/>
</dbReference>
<dbReference type="KEGG" id="rxy:Rxyl_3040"/>
<dbReference type="InterPro" id="IPR002559">
    <property type="entry name" value="Transposase_11"/>
</dbReference>
<accession>Q1ARL9</accession>
<sequence>MATKQRRLPFGPEKLVPFTEELFDREEEKAARILWSILESRSPRKSDWSQVFSESSEGANYRTIDRVLPKLDAKKALMRLYDPESPFVLVDPTEMERPQAKKTDYVGRLSDGKSLGFWMVVFAQPYRGRAIPFHFGIYSEATLKEQVTSRNLRWRELLWEIEELVGDTPLIFDREFSAQAWLKALEEAQCKWVVRLNKGSGVKFFDELGEEIPLLIEKGEKRNIEGCYYRGETKANVAGVWRKGCKEPLWVMGNFLPPDELVEVYEERMKIEQTFRDAKSLLGMEKVMNKKRVQLEITLALMLLAYGLGLMVGEAVRDEAYLEEASKKGALNREG</sequence>
<dbReference type="GO" id="GO:0006313">
    <property type="term" value="P:DNA transposition"/>
    <property type="evidence" value="ECO:0007669"/>
    <property type="project" value="InterPro"/>
</dbReference>
<dbReference type="KEGG" id="rxy:Rxyl_3051"/>
<gene>
    <name evidence="2" type="ordered locus">Rxyl_3040</name>
    <name evidence="3" type="ordered locus">Rxyl_3051</name>
</gene>
<dbReference type="Pfam" id="PF01609">
    <property type="entry name" value="DDE_Tnp_1"/>
    <property type="match status" value="1"/>
</dbReference>
<evidence type="ECO:0000313" key="2">
    <source>
        <dbReference type="EMBL" id="ABG05949.1"/>
    </source>
</evidence>
<dbReference type="EMBL" id="CP000386">
    <property type="protein sequence ID" value="ABG05949.1"/>
    <property type="molecule type" value="Genomic_DNA"/>
</dbReference>
<evidence type="ECO:0000259" key="1">
    <source>
        <dbReference type="Pfam" id="PF01609"/>
    </source>
</evidence>
<feature type="domain" description="Transposase IS4-like" evidence="1">
    <location>
        <begin position="157"/>
        <end position="307"/>
    </location>
</feature>
<dbReference type="InterPro" id="IPR012337">
    <property type="entry name" value="RNaseH-like_sf"/>
</dbReference>
<reference evidence="3 4" key="1">
    <citation type="submission" date="2006-06" db="EMBL/GenBank/DDBJ databases">
        <title>Complete sequence of Rubrobacter xylanophilus DSM 9941.</title>
        <authorList>
            <consortium name="US DOE Joint Genome Institute"/>
            <person name="Copeland A."/>
            <person name="Lucas S."/>
            <person name="Lapidus A."/>
            <person name="Barry K."/>
            <person name="Detter J.C."/>
            <person name="Glavina del Rio T."/>
            <person name="Hammon N."/>
            <person name="Israni S."/>
            <person name="Dalin E."/>
            <person name="Tice H."/>
            <person name="Pitluck S."/>
            <person name="Munk A.C."/>
            <person name="Brettin T."/>
            <person name="Bruce D."/>
            <person name="Han C."/>
            <person name="Tapia R."/>
            <person name="Gilna P."/>
            <person name="Schmutz J."/>
            <person name="Larimer F."/>
            <person name="Land M."/>
            <person name="Hauser L."/>
            <person name="Kyrpides N."/>
            <person name="Lykidis A."/>
            <person name="da Costa M.S."/>
            <person name="Rainey F.A."/>
            <person name="Empadinhas N."/>
            <person name="Jolivet E."/>
            <person name="Battista J.R."/>
            <person name="Richardson P."/>
        </authorList>
    </citation>
    <scope>NUCLEOTIDE SEQUENCE [LARGE SCALE GENOMIC DNA]</scope>
    <source>
        <strain evidence="3">DSM 9941</strain>
        <strain evidence="4">DSM 9941 / NBRC 16129 / PRD-1</strain>
    </source>
</reference>
<dbReference type="AlphaFoldDB" id="Q1ARL9"/>
<dbReference type="GO" id="GO:0004803">
    <property type="term" value="F:transposase activity"/>
    <property type="evidence" value="ECO:0007669"/>
    <property type="project" value="InterPro"/>
</dbReference>
<dbReference type="GO" id="GO:0003677">
    <property type="term" value="F:DNA binding"/>
    <property type="evidence" value="ECO:0007669"/>
    <property type="project" value="InterPro"/>
</dbReference>
<proteinExistence type="predicted"/>